<keyword evidence="5" id="KW-1185">Reference proteome</keyword>
<evidence type="ECO:0000313" key="5">
    <source>
        <dbReference type="Proteomes" id="UP001500483"/>
    </source>
</evidence>
<dbReference type="SMART" id="SM00267">
    <property type="entry name" value="GGDEF"/>
    <property type="match status" value="1"/>
</dbReference>
<dbReference type="InterPro" id="IPR052163">
    <property type="entry name" value="DGC-Regulatory_Protein"/>
</dbReference>
<dbReference type="Pfam" id="PF00990">
    <property type="entry name" value="GGDEF"/>
    <property type="match status" value="1"/>
</dbReference>
<accession>A0ABP6RZF7</accession>
<dbReference type="NCBIfam" id="TIGR00254">
    <property type="entry name" value="GGDEF"/>
    <property type="match status" value="1"/>
</dbReference>
<reference evidence="5" key="1">
    <citation type="journal article" date="2019" name="Int. J. Syst. Evol. Microbiol.">
        <title>The Global Catalogue of Microorganisms (GCM) 10K type strain sequencing project: providing services to taxonomists for standard genome sequencing and annotation.</title>
        <authorList>
            <consortium name="The Broad Institute Genomics Platform"/>
            <consortium name="The Broad Institute Genome Sequencing Center for Infectious Disease"/>
            <person name="Wu L."/>
            <person name="Ma J."/>
        </authorList>
    </citation>
    <scope>NUCLEOTIDE SEQUENCE [LARGE SCALE GENOMIC DNA]</scope>
    <source>
        <strain evidence="5">JCM 9687</strain>
    </source>
</reference>
<dbReference type="PANTHER" id="PTHR46663">
    <property type="entry name" value="DIGUANYLATE CYCLASE DGCT-RELATED"/>
    <property type="match status" value="1"/>
</dbReference>
<evidence type="ECO:0000259" key="3">
    <source>
        <dbReference type="PROSITE" id="PS50887"/>
    </source>
</evidence>
<feature type="signal peptide" evidence="2">
    <location>
        <begin position="1"/>
        <end position="17"/>
    </location>
</feature>
<protein>
    <recommendedName>
        <fullName evidence="3">GGDEF domain-containing protein</fullName>
    </recommendedName>
</protein>
<dbReference type="PROSITE" id="PS50887">
    <property type="entry name" value="GGDEF"/>
    <property type="match status" value="1"/>
</dbReference>
<dbReference type="SUPFAM" id="SSF55073">
    <property type="entry name" value="Nucleotide cyclase"/>
    <property type="match status" value="1"/>
</dbReference>
<evidence type="ECO:0000256" key="1">
    <source>
        <dbReference type="SAM" id="MobiDB-lite"/>
    </source>
</evidence>
<dbReference type="Gene3D" id="3.30.70.270">
    <property type="match status" value="1"/>
</dbReference>
<dbReference type="Proteomes" id="UP001500483">
    <property type="component" value="Unassembled WGS sequence"/>
</dbReference>
<organism evidence="4 5">
    <name type="scientific">Saccharopolyspora gregorii</name>
    <dbReference type="NCBI Taxonomy" id="33914"/>
    <lineage>
        <taxon>Bacteria</taxon>
        <taxon>Bacillati</taxon>
        <taxon>Actinomycetota</taxon>
        <taxon>Actinomycetes</taxon>
        <taxon>Pseudonocardiales</taxon>
        <taxon>Pseudonocardiaceae</taxon>
        <taxon>Saccharopolyspora</taxon>
    </lineage>
</organism>
<name>A0ABP6RZF7_9PSEU</name>
<feature type="region of interest" description="Disordered" evidence="1">
    <location>
        <begin position="176"/>
        <end position="203"/>
    </location>
</feature>
<feature type="chain" id="PRO_5045511755" description="GGDEF domain-containing protein" evidence="2">
    <location>
        <begin position="18"/>
        <end position="203"/>
    </location>
</feature>
<evidence type="ECO:0000256" key="2">
    <source>
        <dbReference type="SAM" id="SignalP"/>
    </source>
</evidence>
<dbReference type="EMBL" id="BAAAYK010000038">
    <property type="protein sequence ID" value="GAA3364019.1"/>
    <property type="molecule type" value="Genomic_DNA"/>
</dbReference>
<dbReference type="PANTHER" id="PTHR46663:SF2">
    <property type="entry name" value="GGDEF DOMAIN-CONTAINING PROTEIN"/>
    <property type="match status" value="1"/>
</dbReference>
<gene>
    <name evidence="4" type="ORF">GCM10020366_58220</name>
</gene>
<sequence>MFAELALPLATAGWATAATAAAAFLGHRLHTDELTGIGNRAALRRHARRFRRSGLVGALLIDLDHFKAINDTHGHDFGNDVLAAVAARLAEHSAPGERAVRLHGDEFAVHLGRVTSRAAARRRADDIARALAEPLEVRGSRLTALGSVGFAIAEAGAPLSDLLGAADRRMYRAKAKRTRRIPALTAPRSRRVRDLPPGPDHAA</sequence>
<comment type="caution">
    <text evidence="4">The sequence shown here is derived from an EMBL/GenBank/DDBJ whole genome shotgun (WGS) entry which is preliminary data.</text>
</comment>
<keyword evidence="2" id="KW-0732">Signal</keyword>
<evidence type="ECO:0000313" key="4">
    <source>
        <dbReference type="EMBL" id="GAA3364019.1"/>
    </source>
</evidence>
<dbReference type="InterPro" id="IPR043128">
    <property type="entry name" value="Rev_trsase/Diguanyl_cyclase"/>
</dbReference>
<dbReference type="InterPro" id="IPR000160">
    <property type="entry name" value="GGDEF_dom"/>
</dbReference>
<dbReference type="RefSeq" id="WP_344930742.1">
    <property type="nucleotide sequence ID" value="NZ_BAAAYK010000038.1"/>
</dbReference>
<proteinExistence type="predicted"/>
<dbReference type="InterPro" id="IPR029787">
    <property type="entry name" value="Nucleotide_cyclase"/>
</dbReference>
<feature type="domain" description="GGDEF" evidence="3">
    <location>
        <begin position="54"/>
        <end position="186"/>
    </location>
</feature>